<accession>A0A7C9VUJ3</accession>
<keyword evidence="2" id="KW-0732">Signal</keyword>
<dbReference type="Proteomes" id="UP000481360">
    <property type="component" value="Unassembled WGS sequence"/>
</dbReference>
<dbReference type="RefSeq" id="WP_166045564.1">
    <property type="nucleotide sequence ID" value="NZ_JAAMPJ010000002.1"/>
</dbReference>
<feature type="signal peptide" evidence="2">
    <location>
        <begin position="1"/>
        <end position="25"/>
    </location>
</feature>
<protein>
    <recommendedName>
        <fullName evidence="5">DUF4142 domain-containing protein</fullName>
    </recommendedName>
</protein>
<dbReference type="EMBL" id="JAAMPJ010000002">
    <property type="protein sequence ID" value="NGY59581.1"/>
    <property type="molecule type" value="Genomic_DNA"/>
</dbReference>
<evidence type="ECO:0000313" key="3">
    <source>
        <dbReference type="EMBL" id="NGY59581.1"/>
    </source>
</evidence>
<evidence type="ECO:0000256" key="1">
    <source>
        <dbReference type="SAM" id="MobiDB-lite"/>
    </source>
</evidence>
<feature type="chain" id="PRO_5028989279" description="DUF4142 domain-containing protein" evidence="2">
    <location>
        <begin position="26"/>
        <end position="202"/>
    </location>
</feature>
<dbReference type="AlphaFoldDB" id="A0A7C9VUJ3"/>
<reference evidence="3 4" key="1">
    <citation type="submission" date="2020-03" db="EMBL/GenBank/DDBJ databases">
        <title>Isolation and identification of active actinomycetes.</title>
        <authorList>
            <person name="Sun X."/>
        </authorList>
    </citation>
    <scope>NUCLEOTIDE SEQUENCE [LARGE SCALE GENOMIC DNA]</scope>
    <source>
        <strain evidence="3 4">NEAU-D13</strain>
    </source>
</reference>
<gene>
    <name evidence="3" type="ORF">G7043_11655</name>
</gene>
<keyword evidence="4" id="KW-1185">Reference proteome</keyword>
<feature type="region of interest" description="Disordered" evidence="1">
    <location>
        <begin position="24"/>
        <end position="43"/>
    </location>
</feature>
<comment type="caution">
    <text evidence="3">The sequence shown here is derived from an EMBL/GenBank/DDBJ whole genome shotgun (WGS) entry which is preliminary data.</text>
</comment>
<name>A0A7C9VUJ3_9PSEU</name>
<dbReference type="PROSITE" id="PS51257">
    <property type="entry name" value="PROKAR_LIPOPROTEIN"/>
    <property type="match status" value="1"/>
</dbReference>
<organism evidence="3 4">
    <name type="scientific">Lentzea alba</name>
    <dbReference type="NCBI Taxonomy" id="2714351"/>
    <lineage>
        <taxon>Bacteria</taxon>
        <taxon>Bacillati</taxon>
        <taxon>Actinomycetota</taxon>
        <taxon>Actinomycetes</taxon>
        <taxon>Pseudonocardiales</taxon>
        <taxon>Pseudonocardiaceae</taxon>
        <taxon>Lentzea</taxon>
    </lineage>
</organism>
<sequence length="202" mass="20901">MNARLRFVVACTGAALALAGCSNSAAPSTQKSTAPTTTSVTPPAADPVKWAGAFCSGTTPVLTGAVELITLAAANSQNPPALKEGMLKILDSGSTALADAEKKLKDVGAPGPEAQALHDELIKMFGDGAKEYKSVAEQVKKIDANAPDFLGQVEKIGGESADPSKFSEQIKKLDSDPKYKDAIAKAPECTEMRTKLGKLIGQ</sequence>
<evidence type="ECO:0000256" key="2">
    <source>
        <dbReference type="SAM" id="SignalP"/>
    </source>
</evidence>
<evidence type="ECO:0000313" key="4">
    <source>
        <dbReference type="Proteomes" id="UP000481360"/>
    </source>
</evidence>
<evidence type="ECO:0008006" key="5">
    <source>
        <dbReference type="Google" id="ProtNLM"/>
    </source>
</evidence>
<proteinExistence type="predicted"/>